<evidence type="ECO:0000256" key="6">
    <source>
        <dbReference type="ARBA" id="ARBA00022729"/>
    </source>
</evidence>
<evidence type="ECO:0000256" key="11">
    <source>
        <dbReference type="ARBA" id="ARBA00023295"/>
    </source>
</evidence>
<sequence>MMRFVPAILAVFVLAIPIVLTQTWTDCNPLNTTCPNDPAFGISHTFVFNESSTVTDTFNITNGVLNYTNGATEFTINKRKDSPTICSDWYIMFGSVSVVMRAAKGTGVISSIVLESDDLDEVDWELMGGNATHAETNYFGKGNTTSYDRAVYYPVDSDVHENFHNYTLDWTAEHLKWMIDGTVVRVLNFSQANGGKNYPQTPMTLRLGIWAGGDPDQPKDVVEWAGGETDFTKGPYTMYVQQAQVRDYGSGKEYQYSDNSGSWQSIKSIAGNSTAAKTLLYPDPTLAQKWAALPQGSKIAVYTGSASGAALLVGAFAFFFIRQRRIGRKEREAYNAKIEAERDEKYKDQMELMEKSQGGWNKRDLASQGEDALGGWGSRHATPSIKDEVEPGYRANDDYYQRSDSPAFSRSGSSVHSPTLLGQVPLRANEWNGGNSGGIIHSAGNATKGGYSGTADPSSPFPTHNRSPPSLDRGLIGSAGNASTGGFRGSTNPGRASPAFPDTAFQFPAPHVRPAPPQNRGLIGAAHSARSGGYAVHVNNNYQASNESQQGSSMRGHYPNAGSVPQQGSMRGGYQRF</sequence>
<dbReference type="EMBL" id="MU251455">
    <property type="protein sequence ID" value="KAG9234692.1"/>
    <property type="molecule type" value="Genomic_DNA"/>
</dbReference>
<dbReference type="InterPro" id="IPR050546">
    <property type="entry name" value="Glycosyl_Hydrlase_16"/>
</dbReference>
<keyword evidence="8 16" id="KW-0472">Membrane</keyword>
<keyword evidence="6 17" id="KW-0732">Signal</keyword>
<keyword evidence="10" id="KW-0325">Glycoprotein</keyword>
<comment type="subcellular location">
    <subcellularLocation>
        <location evidence="2">Membrane</location>
    </subcellularLocation>
</comment>
<evidence type="ECO:0000256" key="14">
    <source>
        <dbReference type="ARBA" id="ARBA00093308"/>
    </source>
</evidence>
<keyword evidence="7" id="KW-0378">Hydrolase</keyword>
<feature type="chain" id="PRO_5040110196" description="chitinase" evidence="17">
    <location>
        <begin position="22"/>
        <end position="577"/>
    </location>
</feature>
<evidence type="ECO:0000256" key="2">
    <source>
        <dbReference type="ARBA" id="ARBA00004370"/>
    </source>
</evidence>
<dbReference type="SUPFAM" id="SSF49899">
    <property type="entry name" value="Concanavalin A-like lectins/glucanases"/>
    <property type="match status" value="1"/>
</dbReference>
<dbReference type="PROSITE" id="PS51762">
    <property type="entry name" value="GH16_2"/>
    <property type="match status" value="1"/>
</dbReference>
<evidence type="ECO:0000256" key="10">
    <source>
        <dbReference type="ARBA" id="ARBA00023180"/>
    </source>
</evidence>
<dbReference type="GO" id="GO:0031505">
    <property type="term" value="P:fungal-type cell wall organization"/>
    <property type="evidence" value="ECO:0007669"/>
    <property type="project" value="TreeGrafter"/>
</dbReference>
<dbReference type="Gene3D" id="2.60.120.200">
    <property type="match status" value="1"/>
</dbReference>
<dbReference type="GO" id="GO:0016757">
    <property type="term" value="F:glycosyltransferase activity"/>
    <property type="evidence" value="ECO:0007669"/>
    <property type="project" value="UniProtKB-KW"/>
</dbReference>
<evidence type="ECO:0000256" key="15">
    <source>
        <dbReference type="SAM" id="MobiDB-lite"/>
    </source>
</evidence>
<feature type="region of interest" description="Disordered" evidence="15">
    <location>
        <begin position="546"/>
        <end position="577"/>
    </location>
</feature>
<evidence type="ECO:0000256" key="12">
    <source>
        <dbReference type="ARBA" id="ARBA00023316"/>
    </source>
</evidence>
<evidence type="ECO:0000259" key="18">
    <source>
        <dbReference type="PROSITE" id="PS51762"/>
    </source>
</evidence>
<dbReference type="FunFam" id="2.60.120.200:FF:000152">
    <property type="entry name" value="Cell wall glucanase"/>
    <property type="match status" value="1"/>
</dbReference>
<evidence type="ECO:0000313" key="19">
    <source>
        <dbReference type="EMBL" id="KAG9234692.1"/>
    </source>
</evidence>
<comment type="catalytic activity">
    <reaction evidence="1">
        <text>Random endo-hydrolysis of N-acetyl-beta-D-glucosaminide (1-&gt;4)-beta-linkages in chitin and chitodextrins.</text>
        <dbReference type="EC" id="3.2.1.14"/>
    </reaction>
</comment>
<comment type="function">
    <text evidence="14">Dual chitinase/transglycosylase that plays a role in cell wall architecture. Chitinase and transglycosylase activities are coupled. Required for the polysaccharide cross-linking at the septa and the cell wall. More specifically, transfers chitin to 1,6-beta-glucan in the cell wall.</text>
</comment>
<dbReference type="OrthoDB" id="4781at2759"/>
<feature type="signal peptide" evidence="17">
    <location>
        <begin position="1"/>
        <end position="21"/>
    </location>
</feature>
<evidence type="ECO:0000256" key="17">
    <source>
        <dbReference type="SAM" id="SignalP"/>
    </source>
</evidence>
<keyword evidence="16" id="KW-0812">Transmembrane</keyword>
<organism evidence="19 20">
    <name type="scientific">Amylocarpus encephaloides</name>
    <dbReference type="NCBI Taxonomy" id="45428"/>
    <lineage>
        <taxon>Eukaryota</taxon>
        <taxon>Fungi</taxon>
        <taxon>Dikarya</taxon>
        <taxon>Ascomycota</taxon>
        <taxon>Pezizomycotina</taxon>
        <taxon>Leotiomycetes</taxon>
        <taxon>Helotiales</taxon>
        <taxon>Helotiales incertae sedis</taxon>
        <taxon>Amylocarpus</taxon>
    </lineage>
</organism>
<dbReference type="GO" id="GO:0008843">
    <property type="term" value="F:endochitinase activity"/>
    <property type="evidence" value="ECO:0007669"/>
    <property type="project" value="UniProtKB-EC"/>
</dbReference>
<dbReference type="GO" id="GO:0009277">
    <property type="term" value="C:fungal-type cell wall"/>
    <property type="evidence" value="ECO:0007669"/>
    <property type="project" value="TreeGrafter"/>
</dbReference>
<keyword evidence="16" id="KW-1133">Transmembrane helix</keyword>
<accession>A0A9P7YK59</accession>
<name>A0A9P7YK59_9HELO</name>
<dbReference type="CDD" id="cd12087">
    <property type="entry name" value="TM_EGFR-like"/>
    <property type="match status" value="1"/>
</dbReference>
<keyword evidence="5" id="KW-0808">Transferase</keyword>
<dbReference type="InterPro" id="IPR013320">
    <property type="entry name" value="ConA-like_dom_sf"/>
</dbReference>
<reference evidence="19" key="1">
    <citation type="journal article" date="2021" name="IMA Fungus">
        <title>Genomic characterization of three marine fungi, including Emericellopsis atlantica sp. nov. with signatures of a generalist lifestyle and marine biomass degradation.</title>
        <authorList>
            <person name="Hagestad O.C."/>
            <person name="Hou L."/>
            <person name="Andersen J.H."/>
            <person name="Hansen E.H."/>
            <person name="Altermark B."/>
            <person name="Li C."/>
            <person name="Kuhnert E."/>
            <person name="Cox R.J."/>
            <person name="Crous P.W."/>
            <person name="Spatafora J.W."/>
            <person name="Lail K."/>
            <person name="Amirebrahimi M."/>
            <person name="Lipzen A."/>
            <person name="Pangilinan J."/>
            <person name="Andreopoulos W."/>
            <person name="Hayes R.D."/>
            <person name="Ng V."/>
            <person name="Grigoriev I.V."/>
            <person name="Jackson S.A."/>
            <person name="Sutton T.D.S."/>
            <person name="Dobson A.D.W."/>
            <person name="Rama T."/>
        </authorList>
    </citation>
    <scope>NUCLEOTIDE SEQUENCE</scope>
    <source>
        <strain evidence="19">TRa018bII</strain>
    </source>
</reference>
<keyword evidence="12" id="KW-0961">Cell wall biogenesis/degradation</keyword>
<dbReference type="Pfam" id="PF00722">
    <property type="entry name" value="Glyco_hydro_16"/>
    <property type="match status" value="1"/>
</dbReference>
<dbReference type="CDD" id="cd02183">
    <property type="entry name" value="GH16_fungal_CRH1_transglycosylase"/>
    <property type="match status" value="1"/>
</dbReference>
<evidence type="ECO:0000256" key="5">
    <source>
        <dbReference type="ARBA" id="ARBA00022679"/>
    </source>
</evidence>
<dbReference type="GO" id="GO:0005975">
    <property type="term" value="P:carbohydrate metabolic process"/>
    <property type="evidence" value="ECO:0007669"/>
    <property type="project" value="InterPro"/>
</dbReference>
<feature type="compositionally biased region" description="Polar residues" evidence="15">
    <location>
        <begin position="455"/>
        <end position="468"/>
    </location>
</feature>
<comment type="similarity">
    <text evidence="13">Belongs to the glycosyl hydrolase 16 family. CRH1 subfamily.</text>
</comment>
<dbReference type="PANTHER" id="PTHR10963">
    <property type="entry name" value="GLYCOSYL HYDROLASE-RELATED"/>
    <property type="match status" value="1"/>
</dbReference>
<evidence type="ECO:0000256" key="1">
    <source>
        <dbReference type="ARBA" id="ARBA00000822"/>
    </source>
</evidence>
<evidence type="ECO:0000256" key="8">
    <source>
        <dbReference type="ARBA" id="ARBA00023136"/>
    </source>
</evidence>
<gene>
    <name evidence="19" type="ORF">BJ875DRAFT_460962</name>
</gene>
<keyword evidence="20" id="KW-1185">Reference proteome</keyword>
<feature type="compositionally biased region" description="Basic and acidic residues" evidence="15">
    <location>
        <begin position="385"/>
        <end position="401"/>
    </location>
</feature>
<feature type="transmembrane region" description="Helical" evidence="16">
    <location>
        <begin position="299"/>
        <end position="321"/>
    </location>
</feature>
<keyword evidence="4" id="KW-0328">Glycosyltransferase</keyword>
<dbReference type="AlphaFoldDB" id="A0A9P7YK59"/>
<evidence type="ECO:0000256" key="3">
    <source>
        <dbReference type="ARBA" id="ARBA00012729"/>
    </source>
</evidence>
<evidence type="ECO:0000256" key="4">
    <source>
        <dbReference type="ARBA" id="ARBA00022676"/>
    </source>
</evidence>
<feature type="domain" description="GH16" evidence="18">
    <location>
        <begin position="21"/>
        <end position="251"/>
    </location>
</feature>
<feature type="region of interest" description="Disordered" evidence="15">
    <location>
        <begin position="372"/>
        <end position="419"/>
    </location>
</feature>
<protein>
    <recommendedName>
        <fullName evidence="3">chitinase</fullName>
        <ecNumber evidence="3">3.2.1.14</ecNumber>
    </recommendedName>
</protein>
<evidence type="ECO:0000256" key="9">
    <source>
        <dbReference type="ARBA" id="ARBA00023157"/>
    </source>
</evidence>
<evidence type="ECO:0000256" key="7">
    <source>
        <dbReference type="ARBA" id="ARBA00022801"/>
    </source>
</evidence>
<dbReference type="EC" id="3.2.1.14" evidence="3"/>
<feature type="compositionally biased region" description="Polar residues" evidence="15">
    <location>
        <begin position="480"/>
        <end position="494"/>
    </location>
</feature>
<keyword evidence="11" id="KW-0326">Glycosidase</keyword>
<proteinExistence type="inferred from homology"/>
<evidence type="ECO:0000256" key="13">
    <source>
        <dbReference type="ARBA" id="ARBA00038074"/>
    </source>
</evidence>
<dbReference type="GO" id="GO:0016020">
    <property type="term" value="C:membrane"/>
    <property type="evidence" value="ECO:0007669"/>
    <property type="project" value="UniProtKB-SubCell"/>
</dbReference>
<keyword evidence="9" id="KW-1015">Disulfide bond</keyword>
<comment type="caution">
    <text evidence="19">The sequence shown here is derived from an EMBL/GenBank/DDBJ whole genome shotgun (WGS) entry which is preliminary data.</text>
</comment>
<dbReference type="Proteomes" id="UP000824998">
    <property type="component" value="Unassembled WGS sequence"/>
</dbReference>
<dbReference type="PANTHER" id="PTHR10963:SF27">
    <property type="entry name" value="GLYCOSIDASE-RELATED"/>
    <property type="match status" value="1"/>
</dbReference>
<dbReference type="InterPro" id="IPR000757">
    <property type="entry name" value="Beta-glucanase-like"/>
</dbReference>
<evidence type="ECO:0000313" key="20">
    <source>
        <dbReference type="Proteomes" id="UP000824998"/>
    </source>
</evidence>
<evidence type="ECO:0000256" key="16">
    <source>
        <dbReference type="SAM" id="Phobius"/>
    </source>
</evidence>
<feature type="region of interest" description="Disordered" evidence="15">
    <location>
        <begin position="446"/>
        <end position="496"/>
    </location>
</feature>
<feature type="compositionally biased region" description="Polar residues" evidence="15">
    <location>
        <begin position="402"/>
        <end position="417"/>
    </location>
</feature>